<dbReference type="Gene3D" id="2.60.120.260">
    <property type="entry name" value="Galactose-binding domain-like"/>
    <property type="match status" value="1"/>
</dbReference>
<dbReference type="Gene3D" id="2.120.10.10">
    <property type="match status" value="1"/>
</dbReference>
<keyword evidence="5" id="KW-0677">Repeat</keyword>
<keyword evidence="9" id="KW-1133">Transmembrane helix</keyword>
<dbReference type="SUPFAM" id="SSF49899">
    <property type="entry name" value="Concanavalin A-like lectins/glucanases"/>
    <property type="match status" value="1"/>
</dbReference>
<dbReference type="InterPro" id="IPR013320">
    <property type="entry name" value="ConA-like_dom_sf"/>
</dbReference>
<name>A0ABX3IIG7_9STRE</name>
<keyword evidence="6" id="KW-0378">Hydrolase</keyword>
<dbReference type="InterPro" id="IPR036278">
    <property type="entry name" value="Sialidase_sf"/>
</dbReference>
<dbReference type="Pfam" id="PF13472">
    <property type="entry name" value="Lipase_GDSL_2"/>
    <property type="match status" value="1"/>
</dbReference>
<dbReference type="EC" id="3.2.1.18" evidence="3"/>
<feature type="domain" description="G5" evidence="10">
    <location>
        <begin position="1935"/>
        <end position="2014"/>
    </location>
</feature>
<feature type="region of interest" description="Disordered" evidence="8">
    <location>
        <begin position="61"/>
        <end position="192"/>
    </location>
</feature>
<dbReference type="SUPFAM" id="SSF49785">
    <property type="entry name" value="Galactose-binding domain-like"/>
    <property type="match status" value="1"/>
</dbReference>
<comment type="caution">
    <text evidence="11">The sequence shown here is derived from an EMBL/GenBank/DDBJ whole genome shotgun (WGS) entry which is preliminary data.</text>
</comment>
<dbReference type="CDD" id="cd15482">
    <property type="entry name" value="Sialidase_non-viral"/>
    <property type="match status" value="1"/>
</dbReference>
<dbReference type="Pfam" id="PF00754">
    <property type="entry name" value="F5_F8_type_C"/>
    <property type="match status" value="1"/>
</dbReference>
<dbReference type="InterPro" id="IPR026856">
    <property type="entry name" value="Sialidase_fam"/>
</dbReference>
<dbReference type="RefSeq" id="WP_076995171.1">
    <property type="nucleotide sequence ID" value="NZ_MSPR01000001.1"/>
</dbReference>
<comment type="similarity">
    <text evidence="2">Belongs to the glycosyl hydrolase 33 family.</text>
</comment>
<dbReference type="Pfam" id="PF04650">
    <property type="entry name" value="YSIRK_signal"/>
    <property type="match status" value="1"/>
</dbReference>
<keyword evidence="4" id="KW-0732">Signal</keyword>
<dbReference type="Gene3D" id="2.40.220.10">
    <property type="entry name" value="Intramolecular Trans-sialidase, Domain 3"/>
    <property type="match status" value="1"/>
</dbReference>
<dbReference type="SUPFAM" id="SSF50939">
    <property type="entry name" value="Sialidases"/>
    <property type="match status" value="1"/>
</dbReference>
<organism evidence="11 12">
    <name type="scientific">Streptococcus azizii</name>
    <dbReference type="NCBI Taxonomy" id="1579424"/>
    <lineage>
        <taxon>Bacteria</taxon>
        <taxon>Bacillati</taxon>
        <taxon>Bacillota</taxon>
        <taxon>Bacilli</taxon>
        <taxon>Lactobacillales</taxon>
        <taxon>Streptococcaceae</taxon>
        <taxon>Streptococcus</taxon>
    </lineage>
</organism>
<feature type="compositionally biased region" description="Low complexity" evidence="8">
    <location>
        <begin position="176"/>
        <end position="186"/>
    </location>
</feature>
<dbReference type="InterPro" id="IPR000421">
    <property type="entry name" value="FA58C"/>
</dbReference>
<dbReference type="InterPro" id="IPR005877">
    <property type="entry name" value="YSIRK_signal_dom"/>
</dbReference>
<dbReference type="InterPro" id="IPR004124">
    <property type="entry name" value="Glyco_hydro_33_N"/>
</dbReference>
<dbReference type="InterPro" id="IPR036514">
    <property type="entry name" value="SGNH_hydro_sf"/>
</dbReference>
<dbReference type="InterPro" id="IPR018247">
    <property type="entry name" value="EF_Hand_1_Ca_BS"/>
</dbReference>
<dbReference type="InterPro" id="IPR008979">
    <property type="entry name" value="Galactose-bd-like_sf"/>
</dbReference>
<reference evidence="11 12" key="1">
    <citation type="submission" date="2016-12" db="EMBL/GenBank/DDBJ databases">
        <authorList>
            <person name="Gulvik C.A."/>
        </authorList>
    </citation>
    <scope>NUCLEOTIDE SEQUENCE [LARGE SCALE GENOMIC DNA]</scope>
    <source>
        <strain evidence="11 12">12-5202</strain>
    </source>
</reference>
<evidence type="ECO:0000256" key="8">
    <source>
        <dbReference type="SAM" id="MobiDB-lite"/>
    </source>
</evidence>
<feature type="transmembrane region" description="Helical" evidence="9">
    <location>
        <begin position="21"/>
        <end position="40"/>
    </location>
</feature>
<evidence type="ECO:0000256" key="4">
    <source>
        <dbReference type="ARBA" id="ARBA00022729"/>
    </source>
</evidence>
<evidence type="ECO:0000256" key="3">
    <source>
        <dbReference type="ARBA" id="ARBA00012733"/>
    </source>
</evidence>
<dbReference type="Gene3D" id="3.40.50.1110">
    <property type="entry name" value="SGNH hydrolase"/>
    <property type="match status" value="2"/>
</dbReference>
<dbReference type="InterPro" id="IPR013830">
    <property type="entry name" value="SGNH_hydro"/>
</dbReference>
<evidence type="ECO:0000256" key="5">
    <source>
        <dbReference type="ARBA" id="ARBA00022737"/>
    </source>
</evidence>
<evidence type="ECO:0000256" key="1">
    <source>
        <dbReference type="ARBA" id="ARBA00000427"/>
    </source>
</evidence>
<keyword evidence="7" id="KW-0326">Glycosidase</keyword>
<dbReference type="Proteomes" id="UP000188946">
    <property type="component" value="Unassembled WGS sequence"/>
</dbReference>
<dbReference type="Gene3D" id="2.20.230.10">
    <property type="entry name" value="Resuscitation-promoting factor rpfb"/>
    <property type="match status" value="2"/>
</dbReference>
<evidence type="ECO:0000256" key="2">
    <source>
        <dbReference type="ARBA" id="ARBA00009348"/>
    </source>
</evidence>
<evidence type="ECO:0000313" key="11">
    <source>
        <dbReference type="EMBL" id="ONK31068.1"/>
    </source>
</evidence>
<feature type="compositionally biased region" description="Low complexity" evidence="8">
    <location>
        <begin position="88"/>
        <end position="98"/>
    </location>
</feature>
<evidence type="ECO:0000313" key="12">
    <source>
        <dbReference type="Proteomes" id="UP000188946"/>
    </source>
</evidence>
<evidence type="ECO:0000256" key="9">
    <source>
        <dbReference type="SAM" id="Phobius"/>
    </source>
</evidence>
<evidence type="ECO:0000259" key="10">
    <source>
        <dbReference type="PROSITE" id="PS51109"/>
    </source>
</evidence>
<dbReference type="Gene3D" id="2.60.120.200">
    <property type="match status" value="1"/>
</dbReference>
<accession>A0ABX3IIG7</accession>
<dbReference type="PROSITE" id="PS00018">
    <property type="entry name" value="EF_HAND_1"/>
    <property type="match status" value="1"/>
</dbReference>
<feature type="domain" description="G5" evidence="10">
    <location>
        <begin position="2016"/>
        <end position="2095"/>
    </location>
</feature>
<dbReference type="InterPro" id="IPR011098">
    <property type="entry name" value="G5_dom"/>
</dbReference>
<dbReference type="PANTHER" id="PTHR10628">
    <property type="entry name" value="SIALIDASE"/>
    <property type="match status" value="1"/>
</dbReference>
<dbReference type="PANTHER" id="PTHR10628:SF30">
    <property type="entry name" value="EXO-ALPHA-SIALIDASE"/>
    <property type="match status" value="1"/>
</dbReference>
<keyword evidence="12" id="KW-1185">Reference proteome</keyword>
<keyword evidence="9" id="KW-0812">Transmembrane</keyword>
<dbReference type="EMBL" id="MSPR01000001">
    <property type="protein sequence ID" value="ONK31068.1"/>
    <property type="molecule type" value="Genomic_DNA"/>
</dbReference>
<keyword evidence="9" id="KW-0472">Membrane</keyword>
<dbReference type="PROSITE" id="PS51109">
    <property type="entry name" value="G5"/>
    <property type="match status" value="2"/>
</dbReference>
<dbReference type="InterPro" id="IPR023364">
    <property type="entry name" value="Trans_sialidase_dom3"/>
</dbReference>
<sequence>MNHKKEQFLNKLCHYSVRKTSLGVGSVLIGIFVGASVVPMPQVVAAEEVRVHEAGTEGLAHETHLEEEAPANSPERVSNPSVSDHPATSNETESSNSNPELAQPVVPENESAVSVPTAGEQNESQPNRVSEQGAGSDKPMTTPVEEAGNRPLAPNPKEAEVEPTPSHSKEQSLPIADRAASDSAAAPVANEDPFAGNEVLRYEGLSVNEGNGNRIDISGDLGTLRTLESATLYMEYKQLKENPGFYNLFSVSSSTNRNEYISLFVFDNGVPGLDGHNQDTSDLFYSRNYVKGPLKLKPQEWNAVAVTIDPATNKVRMYVNGVLNRTEALSNVRFVKDLQTADKVQFGATSRGTSGNHWGSIFDIRNFTVYNRVLSPEEIATRSELFSRSSLPEESTTEGLSDPIKVMASGSHGGKNLENVGYYRIPSLLVTDKGTLIAGADERHDTYSDWGNIDMIVKRSTDGGKTWSRTIKMLDLQTNPNAANKATGTVMSIDMALVQDPATKRIFSVYDVFPEMQGAFGLPNAPQERYTEIDGQHYLNLFKEGEERPYTLRNGKVYDPNGQETDYRVVTESKTAPYREIGDIYKGEEKLGNVYFQTNSGSPFRVAKMNYLWMSYSDDDGQTWSSPRDITPTISKSWMKFHGVGPGSGIVLHTGEHAGRIVIPTYTTNFTSHFSGSQSSRVIYSDDHGETWHLGKAVNDGRTLADGTVLQAETMNHSNQQNTEASLVQLNNGHLLIFMRNLSGKVQMARSRDGGATWLDGLTKFEDVNDVYVQLSATHTVQDGQEYVILVNADGSGRNNGKIRLARVEADGSLTWIKHKELQSGKFAYNSVKQISDKEFGVLYEHSAGNENDYNIVFRKFTWDYLLDESKVTITEIEKVSDEVVRIRLSHPVLAVGQPNLTLSNGNKAQFLTQSDRTNLYYSITAAEDWGSEITGVVDGEIVQLNHLPVEIAGRLDPKRREETQPPVSDIRFEEKYGSRISEVFDTATEGNSWVFVGGKNVQSRFDQQAGIRNFVGQFEEYIRWTKSANENGRERYVINAAKAGKDIAAIDEQFESLVTAYNPRVVDYMLGEEDYQKGVDYLATFKEKLRSFIEKGLALREDDGFVVLQSPHAFKDVSKNDQIALYTQAMKEVLADYYTDPRRNRLVFADHYYHTNTPGFKENFLQEDALTPRGEGELARQLSYFTIKRTDAFPTSEADFNLQPIPQAKSYLDLAPVARYQNGQLEVTVPEVDGVTEWSYTLLVGARQIADKGLGNQFTITGLEDGQTYELIVKSADGSKQLAVVGGTLVDQEAADKVSWANEQNQDIQDKLAGTKPLTWLFMGDSITHGALWTKGYDSVPQLFEKYLLQDLHRENDVVINTAVSGATSEDTVRRLESRLEQYQPDVVVVMLGANDSLTVTPEKFKENLQTIVNRAKLKNASVIFRTPTPTKITARSANLPALIEKMREVAEENRILLVDQYTPLNDLLTSTPYLWEPKYTYMADSPALHPGANGQAYLNSLLIGAIGNVPYASSLGNLAYQVDRVEHYHSHKPEFVLHKDRVEVDLDKIAEAIGLPLADILVSVHKDGSDKVVEVGGIAGKVSSGRLDEGSDYYLVVRARESNTPITHLLRRNYFSLGDKLAENVPTLERLIDDELLRHTLLDTGVEYTAPTVERYKNALAALRLAKADQLPKEEVEALIQEVYQARDALMEKRNKLGVGDFADMAAAAQPGEEIARAFDNSSDSLWHSPWSGNFRNQKIQLRLQAPVELTHFEYVPRQSGSNGRFKSGILKVTDTAGQVHEFPFSNWADTSDTKVIRFPEGLVATALELIMNESHGSPANQFGSAAELRFVSKVYPDPVLDEEPYQTALANVKKRKSDEAKRGIAMVEALHYELATHHLLTDTVLANLIERLNAVRSDPIMDWFADEHGDLDKDGDIDEEDVRAWLRDETKPLGPHAKETAQTHVLSFETIRRENAELPLGTERVIQVGRQGERVVKIRTLKLADRELEEIASDMVTLPALAEIIEVGTKEIAPTISYREEKQIIEVPFEILRKIHPDLPQGVERVIQTGEVGEKIVTIRITTVDGVEQREIISEEDIKIVRHQIVEVGSKRQPDMNLLSTKEVPTKDMQDPAPALISKEQVPVKDKQLPRTAGKSGVNGGIWGTVCLGRFLWSGQNFQEKETVVLGAS</sequence>
<comment type="catalytic activity">
    <reaction evidence="1">
        <text>Hydrolysis of alpha-(2-&gt;3)-, alpha-(2-&gt;6)-, alpha-(2-&gt;8)- glycosidic linkages of terminal sialic acid residues in oligosaccharides, glycoproteins, glycolipids, colominic acid and synthetic substrates.</text>
        <dbReference type="EC" id="3.2.1.18"/>
    </reaction>
</comment>
<protein>
    <recommendedName>
        <fullName evidence="3">exo-alpha-sialidase</fullName>
        <ecNumber evidence="3">3.2.1.18</ecNumber>
    </recommendedName>
</protein>
<dbReference type="Pfam" id="PF13088">
    <property type="entry name" value="BNR_2"/>
    <property type="match status" value="1"/>
</dbReference>
<evidence type="ECO:0000256" key="6">
    <source>
        <dbReference type="ARBA" id="ARBA00022801"/>
    </source>
</evidence>
<evidence type="ECO:0000256" key="7">
    <source>
        <dbReference type="ARBA" id="ARBA00023295"/>
    </source>
</evidence>
<gene>
    <name evidence="11" type="ORF">BVE84_00700</name>
</gene>
<feature type="region of interest" description="Disordered" evidence="8">
    <location>
        <begin position="2110"/>
        <end position="2136"/>
    </location>
</feature>
<feature type="compositionally biased region" description="Polar residues" evidence="8">
    <location>
        <begin position="111"/>
        <end position="130"/>
    </location>
</feature>
<dbReference type="Pfam" id="PF02973">
    <property type="entry name" value="Sialidase"/>
    <property type="match status" value="1"/>
</dbReference>
<dbReference type="CDD" id="cd00229">
    <property type="entry name" value="SGNH_hydrolase"/>
    <property type="match status" value="1"/>
</dbReference>
<dbReference type="NCBIfam" id="TIGR01168">
    <property type="entry name" value="YSIRK_signal"/>
    <property type="match status" value="1"/>
</dbReference>
<dbReference type="SMART" id="SM01208">
    <property type="entry name" value="G5"/>
    <property type="match status" value="2"/>
</dbReference>
<dbReference type="Pfam" id="PF07501">
    <property type="entry name" value="G5"/>
    <property type="match status" value="2"/>
</dbReference>
<dbReference type="SUPFAM" id="SSF52266">
    <property type="entry name" value="SGNH hydrolase"/>
    <property type="match status" value="2"/>
</dbReference>
<dbReference type="InterPro" id="IPR011040">
    <property type="entry name" value="Sialidase"/>
</dbReference>
<proteinExistence type="inferred from homology"/>